<protein>
    <submittedName>
        <fullName evidence="1">28992_t:CDS:1</fullName>
    </submittedName>
</protein>
<accession>A0ABN7V897</accession>
<organism evidence="1 2">
    <name type="scientific">Gigaspora margarita</name>
    <dbReference type="NCBI Taxonomy" id="4874"/>
    <lineage>
        <taxon>Eukaryota</taxon>
        <taxon>Fungi</taxon>
        <taxon>Fungi incertae sedis</taxon>
        <taxon>Mucoromycota</taxon>
        <taxon>Glomeromycotina</taxon>
        <taxon>Glomeromycetes</taxon>
        <taxon>Diversisporales</taxon>
        <taxon>Gigasporaceae</taxon>
        <taxon>Gigaspora</taxon>
    </lineage>
</organism>
<comment type="caution">
    <text evidence="1">The sequence shown here is derived from an EMBL/GenBank/DDBJ whole genome shotgun (WGS) entry which is preliminary data.</text>
</comment>
<dbReference type="EMBL" id="CAJVQB010010262">
    <property type="protein sequence ID" value="CAG8738207.1"/>
    <property type="molecule type" value="Genomic_DNA"/>
</dbReference>
<evidence type="ECO:0000313" key="1">
    <source>
        <dbReference type="EMBL" id="CAG8738207.1"/>
    </source>
</evidence>
<sequence>MEQLILNWNNMNGHIRAPLFDMILLKNWICDELHVLLRIYDRLWELIIAELKARGLYNDKSQKIIVDEMKRINVTFQFWENHETHNWNYTSLMGKDKLKVLQSFNFGVLFHPNPLQFKKNALSWLNLFLTPSQGISTNPNNAIDGLYLPNGN</sequence>
<evidence type="ECO:0000313" key="2">
    <source>
        <dbReference type="Proteomes" id="UP000789901"/>
    </source>
</evidence>
<dbReference type="Proteomes" id="UP000789901">
    <property type="component" value="Unassembled WGS sequence"/>
</dbReference>
<gene>
    <name evidence="1" type="ORF">GMARGA_LOCUS15094</name>
</gene>
<reference evidence="1 2" key="1">
    <citation type="submission" date="2021-06" db="EMBL/GenBank/DDBJ databases">
        <authorList>
            <person name="Kallberg Y."/>
            <person name="Tangrot J."/>
            <person name="Rosling A."/>
        </authorList>
    </citation>
    <scope>NUCLEOTIDE SEQUENCE [LARGE SCALE GENOMIC DNA]</scope>
    <source>
        <strain evidence="1 2">120-4 pot B 10/14</strain>
    </source>
</reference>
<keyword evidence="2" id="KW-1185">Reference proteome</keyword>
<proteinExistence type="predicted"/>
<name>A0ABN7V897_GIGMA</name>